<evidence type="ECO:0000313" key="1">
    <source>
        <dbReference type="EMBL" id="CAG7729175.1"/>
    </source>
</evidence>
<reference evidence="1" key="1">
    <citation type="submission" date="2021-06" db="EMBL/GenBank/DDBJ databases">
        <authorList>
            <person name="Hodson N. C."/>
            <person name="Mongue J. A."/>
            <person name="Jaron S. K."/>
        </authorList>
    </citation>
    <scope>NUCLEOTIDE SEQUENCE</scope>
</reference>
<proteinExistence type="predicted"/>
<name>A0A8J2KNL3_9HEXA</name>
<dbReference type="PANTHER" id="PTHR21398:SF6">
    <property type="entry name" value="AGAP007094-PA"/>
    <property type="match status" value="1"/>
</dbReference>
<keyword evidence="2" id="KW-1185">Reference proteome</keyword>
<dbReference type="SMART" id="SM00718">
    <property type="entry name" value="DM4_12"/>
    <property type="match status" value="1"/>
</dbReference>
<comment type="caution">
    <text evidence="1">The sequence shown here is derived from an EMBL/GenBank/DDBJ whole genome shotgun (WGS) entry which is preliminary data.</text>
</comment>
<accession>A0A8J2KNL3</accession>
<organism evidence="1 2">
    <name type="scientific">Allacma fusca</name>
    <dbReference type="NCBI Taxonomy" id="39272"/>
    <lineage>
        <taxon>Eukaryota</taxon>
        <taxon>Metazoa</taxon>
        <taxon>Ecdysozoa</taxon>
        <taxon>Arthropoda</taxon>
        <taxon>Hexapoda</taxon>
        <taxon>Collembola</taxon>
        <taxon>Symphypleona</taxon>
        <taxon>Sminthuridae</taxon>
        <taxon>Allacma</taxon>
    </lineage>
</organism>
<evidence type="ECO:0000313" key="2">
    <source>
        <dbReference type="Proteomes" id="UP000708208"/>
    </source>
</evidence>
<dbReference type="Proteomes" id="UP000708208">
    <property type="component" value="Unassembled WGS sequence"/>
</dbReference>
<gene>
    <name evidence="1" type="ORF">AFUS01_LOCUS17909</name>
</gene>
<feature type="non-terminal residue" evidence="1">
    <location>
        <position position="1"/>
    </location>
</feature>
<dbReference type="EMBL" id="CAJVCH010174574">
    <property type="protein sequence ID" value="CAG7729175.1"/>
    <property type="molecule type" value="Genomic_DNA"/>
</dbReference>
<dbReference type="OrthoDB" id="6339724at2759"/>
<dbReference type="PANTHER" id="PTHR21398">
    <property type="entry name" value="AGAP007094-PA"/>
    <property type="match status" value="1"/>
</dbReference>
<dbReference type="AlphaFoldDB" id="A0A8J2KNL3"/>
<protein>
    <submittedName>
        <fullName evidence="1">Uncharacterized protein</fullName>
    </submittedName>
</protein>
<dbReference type="InterPro" id="IPR006631">
    <property type="entry name" value="DM4_12"/>
</dbReference>
<dbReference type="Pfam" id="PF07841">
    <property type="entry name" value="DM4_12"/>
    <property type="match status" value="1"/>
</dbReference>
<sequence>RQPPEGINSDIKISWVFYMFFDKLGMTDESHPWPPFYPFSDLFRVIRRNPQNKRSVLSLPPPEKIQGGERAVIIPQLESILESIGVSGRACLLRAVCEIHEFPLHEEGFGLFGEILTLMFTISKSPYAESHLMEYLKAEKTGKSGDCFEYFLECPKSIFTYKENNKYSQDMQKIRHISLQDDNDSSSITDNRIM</sequence>